<organism evidence="1 2">
    <name type="scientific">Nitratireductor thuwali</name>
    <dbReference type="NCBI Taxonomy" id="2267699"/>
    <lineage>
        <taxon>Bacteria</taxon>
        <taxon>Pseudomonadati</taxon>
        <taxon>Pseudomonadota</taxon>
        <taxon>Alphaproteobacteria</taxon>
        <taxon>Hyphomicrobiales</taxon>
        <taxon>Phyllobacteriaceae</taxon>
        <taxon>Nitratireductor</taxon>
    </lineage>
</organism>
<keyword evidence="2" id="KW-1185">Reference proteome</keyword>
<protein>
    <recommendedName>
        <fullName evidence="3">Phage tail protein</fullName>
    </recommendedName>
</protein>
<reference evidence="1 2" key="1">
    <citation type="submission" date="2018-07" db="EMBL/GenBank/DDBJ databases">
        <title>Genome sequence of Nitratireductor thuwali#1536.</title>
        <authorList>
            <person name="Michoud G."/>
            <person name="Merlino G."/>
            <person name="Sefrji F.O."/>
            <person name="Daffonchio D."/>
        </authorList>
    </citation>
    <scope>NUCLEOTIDE SEQUENCE [LARGE SCALE GENOMIC DNA]</scope>
    <source>
        <strain evidence="2">Nit1536</strain>
    </source>
</reference>
<evidence type="ECO:0000313" key="1">
    <source>
        <dbReference type="EMBL" id="UUP19496.1"/>
    </source>
</evidence>
<accession>A0ABY5MUJ0</accession>
<dbReference type="RefSeq" id="WP_338531643.1">
    <property type="nucleotide sequence ID" value="NZ_CP030941.1"/>
</dbReference>
<gene>
    <name evidence="1" type="ORF">NTH_03999</name>
</gene>
<evidence type="ECO:0000313" key="2">
    <source>
        <dbReference type="Proteomes" id="UP001342418"/>
    </source>
</evidence>
<proteinExistence type="predicted"/>
<dbReference type="Proteomes" id="UP001342418">
    <property type="component" value="Chromosome"/>
</dbReference>
<dbReference type="EMBL" id="CP030941">
    <property type="protein sequence ID" value="UUP19496.1"/>
    <property type="molecule type" value="Genomic_DNA"/>
</dbReference>
<name>A0ABY5MUJ0_9HYPH</name>
<sequence length="147" mass="15167">MAFTTTLFNHTTRLFMGQLVNLPNLKVMLLDSTAAFDPTNTTLEQVAGVGNAKEVSGSGWTAGGEPLANVVAATVGSDDGALNADEVRVRATAGDIGPAYALVIFDDLDANKAPLIYTDFGGALTAADGVDFLIPLSPFLTGTYTAP</sequence>
<evidence type="ECO:0008006" key="3">
    <source>
        <dbReference type="Google" id="ProtNLM"/>
    </source>
</evidence>